<proteinExistence type="predicted"/>
<reference evidence="1" key="1">
    <citation type="journal article" date="2014" name="Front. Microbiol.">
        <title>High frequency of phylogenetically diverse reductive dehalogenase-homologous genes in deep subseafloor sedimentary metagenomes.</title>
        <authorList>
            <person name="Kawai M."/>
            <person name="Futagami T."/>
            <person name="Toyoda A."/>
            <person name="Takaki Y."/>
            <person name="Nishi S."/>
            <person name="Hori S."/>
            <person name="Arai W."/>
            <person name="Tsubouchi T."/>
            <person name="Morono Y."/>
            <person name="Uchiyama I."/>
            <person name="Ito T."/>
            <person name="Fujiyama A."/>
            <person name="Inagaki F."/>
            <person name="Takami H."/>
        </authorList>
    </citation>
    <scope>NUCLEOTIDE SEQUENCE</scope>
    <source>
        <strain evidence="1">Expedition CK06-06</strain>
    </source>
</reference>
<dbReference type="EMBL" id="BARU01027249">
    <property type="protein sequence ID" value="GAH72088.1"/>
    <property type="molecule type" value="Genomic_DNA"/>
</dbReference>
<comment type="caution">
    <text evidence="1">The sequence shown here is derived from an EMBL/GenBank/DDBJ whole genome shotgun (WGS) entry which is preliminary data.</text>
</comment>
<evidence type="ECO:0000313" key="1">
    <source>
        <dbReference type="EMBL" id="GAH72088.1"/>
    </source>
</evidence>
<sequence length="66" mass="7627">MNTSIRKIVDAKLKGKKILVRRNNPINTISKKLKKNILGLMYFPEISEFRGRSNNIMVNNGVKINR</sequence>
<protein>
    <submittedName>
        <fullName evidence="1">Uncharacterized protein</fullName>
    </submittedName>
</protein>
<name>X1JQL4_9ZZZZ</name>
<dbReference type="AlphaFoldDB" id="X1JQL4"/>
<accession>X1JQL4</accession>
<gene>
    <name evidence="1" type="ORF">S03H2_43646</name>
</gene>
<organism evidence="1">
    <name type="scientific">marine sediment metagenome</name>
    <dbReference type="NCBI Taxonomy" id="412755"/>
    <lineage>
        <taxon>unclassified sequences</taxon>
        <taxon>metagenomes</taxon>
        <taxon>ecological metagenomes</taxon>
    </lineage>
</organism>